<feature type="compositionally biased region" description="Low complexity" evidence="1">
    <location>
        <begin position="318"/>
        <end position="346"/>
    </location>
</feature>
<feature type="region of interest" description="Disordered" evidence="1">
    <location>
        <begin position="29"/>
        <end position="52"/>
    </location>
</feature>
<evidence type="ECO:0000259" key="3">
    <source>
        <dbReference type="PROSITE" id="PS51724"/>
    </source>
</evidence>
<protein>
    <submittedName>
        <fullName evidence="4">Cell division protein FtsN</fullName>
    </submittedName>
</protein>
<keyword evidence="2" id="KW-0732">Signal</keyword>
<dbReference type="GO" id="GO:0051301">
    <property type="term" value="P:cell division"/>
    <property type="evidence" value="ECO:0007669"/>
    <property type="project" value="UniProtKB-KW"/>
</dbReference>
<dbReference type="InterPro" id="IPR007730">
    <property type="entry name" value="SPOR-like_dom"/>
</dbReference>
<dbReference type="EMBL" id="FRCK01000002">
    <property type="protein sequence ID" value="SHL91289.1"/>
    <property type="molecule type" value="Genomic_DNA"/>
</dbReference>
<feature type="compositionally biased region" description="Low complexity" evidence="1">
    <location>
        <begin position="136"/>
        <end position="147"/>
    </location>
</feature>
<dbReference type="InterPro" id="IPR036680">
    <property type="entry name" value="SPOR-like_sf"/>
</dbReference>
<dbReference type="SUPFAM" id="SSF110997">
    <property type="entry name" value="Sporulation related repeat"/>
    <property type="match status" value="1"/>
</dbReference>
<name>A0A1M7EIU6_9RHOB</name>
<dbReference type="Pfam" id="PF05036">
    <property type="entry name" value="SPOR"/>
    <property type="match status" value="1"/>
</dbReference>
<feature type="region of interest" description="Disordered" evidence="1">
    <location>
        <begin position="307"/>
        <end position="348"/>
    </location>
</feature>
<organism evidence="4 5">
    <name type="scientific">Paracoccus solventivorans</name>
    <dbReference type="NCBI Taxonomy" id="53463"/>
    <lineage>
        <taxon>Bacteria</taxon>
        <taxon>Pseudomonadati</taxon>
        <taxon>Pseudomonadota</taxon>
        <taxon>Alphaproteobacteria</taxon>
        <taxon>Rhodobacterales</taxon>
        <taxon>Paracoccaceae</taxon>
        <taxon>Paracoccus</taxon>
    </lineage>
</organism>
<dbReference type="STRING" id="53463.SAMN05444389_102121"/>
<feature type="signal peptide" evidence="2">
    <location>
        <begin position="1"/>
        <end position="19"/>
    </location>
</feature>
<keyword evidence="4" id="KW-0132">Cell division</keyword>
<reference evidence="5" key="1">
    <citation type="submission" date="2016-11" db="EMBL/GenBank/DDBJ databases">
        <authorList>
            <person name="Varghese N."/>
            <person name="Submissions S."/>
        </authorList>
    </citation>
    <scope>NUCLEOTIDE SEQUENCE [LARGE SCALE GENOMIC DNA]</scope>
    <source>
        <strain evidence="5">DSM 6637</strain>
    </source>
</reference>
<evidence type="ECO:0000256" key="2">
    <source>
        <dbReference type="SAM" id="SignalP"/>
    </source>
</evidence>
<accession>A0A1M7EIU6</accession>
<feature type="domain" description="SPOR" evidence="3">
    <location>
        <begin position="353"/>
        <end position="428"/>
    </location>
</feature>
<dbReference type="Gene3D" id="3.30.70.1070">
    <property type="entry name" value="Sporulation related repeat"/>
    <property type="match status" value="1"/>
</dbReference>
<keyword evidence="4" id="KW-0131">Cell cycle</keyword>
<dbReference type="RefSeq" id="WP_073062460.1">
    <property type="nucleotide sequence ID" value="NZ_FRCK01000002.1"/>
</dbReference>
<dbReference type="GO" id="GO:0042834">
    <property type="term" value="F:peptidoglycan binding"/>
    <property type="evidence" value="ECO:0007669"/>
    <property type="project" value="InterPro"/>
</dbReference>
<keyword evidence="5" id="KW-1185">Reference proteome</keyword>
<dbReference type="PROSITE" id="PS51724">
    <property type="entry name" value="SPOR"/>
    <property type="match status" value="1"/>
</dbReference>
<dbReference type="Proteomes" id="UP000184444">
    <property type="component" value="Unassembled WGS sequence"/>
</dbReference>
<feature type="chain" id="PRO_5012726114" evidence="2">
    <location>
        <begin position="20"/>
        <end position="428"/>
    </location>
</feature>
<dbReference type="AlphaFoldDB" id="A0A1M7EIU6"/>
<proteinExistence type="predicted"/>
<feature type="region of interest" description="Disordered" evidence="1">
    <location>
        <begin position="136"/>
        <end position="157"/>
    </location>
</feature>
<evidence type="ECO:0000313" key="4">
    <source>
        <dbReference type="EMBL" id="SHL91289.1"/>
    </source>
</evidence>
<dbReference type="OrthoDB" id="7843142at2"/>
<sequence length="428" mass="43221">MWLRVVALLLYMLPGLVLAQGAETVVPRPEGPVAGTLDPRRPAEPPPPDFTGRQYIDANGCVFLRTEAGWRARLSREGAAICGWPPTLAARGADAPSPPGTEPRAAQIERLLTETIITNLHEGELVAGETLPPVRGAGDSAAGEAPPAARPDADPLGIGRMIATAPDLRRQLVGPARAEHMCKLIGASDPLGLCGPAENQLALAPRVPAVAAAPKLATAEPDIPPTSLAAGMVPQIVPPATTPPAAAATAPQVAFPVSAPPGAVVAAAQAVPVTTTPPAAAATASQAAPPAATPPAATVAAVQAVPATTSPPTPATSPPTAASPPTTSIASSPATASRTASGPAGTRLDVPLLIPPGARYLEVGAFKDPLDAHRLAEKLVAMGLPVVRSKPGQTTLSSVMVGPLEGREAMVRMADRLRKAGFARLVAR</sequence>
<evidence type="ECO:0000256" key="1">
    <source>
        <dbReference type="SAM" id="MobiDB-lite"/>
    </source>
</evidence>
<gene>
    <name evidence="4" type="ORF">SAMN05444389_102121</name>
</gene>
<evidence type="ECO:0000313" key="5">
    <source>
        <dbReference type="Proteomes" id="UP000184444"/>
    </source>
</evidence>